<protein>
    <submittedName>
        <fullName evidence="9">Uncharacterized protein</fullName>
    </submittedName>
</protein>
<keyword evidence="3" id="KW-0509">mRNA transport</keyword>
<evidence type="ECO:0000256" key="8">
    <source>
        <dbReference type="SAM" id="MobiDB-lite"/>
    </source>
</evidence>
<evidence type="ECO:0000256" key="4">
    <source>
        <dbReference type="ARBA" id="ARBA00022927"/>
    </source>
</evidence>
<evidence type="ECO:0000313" key="9">
    <source>
        <dbReference type="EMBL" id="KAL0949645.1"/>
    </source>
</evidence>
<evidence type="ECO:0000256" key="6">
    <source>
        <dbReference type="ARBA" id="ARBA00023132"/>
    </source>
</evidence>
<keyword evidence="2" id="KW-0813">Transport</keyword>
<evidence type="ECO:0000256" key="1">
    <source>
        <dbReference type="ARBA" id="ARBA00004567"/>
    </source>
</evidence>
<dbReference type="Proteomes" id="UP001556367">
    <property type="component" value="Unassembled WGS sequence"/>
</dbReference>
<evidence type="ECO:0000256" key="5">
    <source>
        <dbReference type="ARBA" id="ARBA00023010"/>
    </source>
</evidence>
<dbReference type="PANTHER" id="PTHR13257:SF0">
    <property type="entry name" value="NUCLEAR PORE COMPLEX PROTEIN NUP88"/>
    <property type="match status" value="1"/>
</dbReference>
<evidence type="ECO:0000256" key="3">
    <source>
        <dbReference type="ARBA" id="ARBA00022816"/>
    </source>
</evidence>
<keyword evidence="10" id="KW-1185">Reference proteome</keyword>
<keyword evidence="6" id="KW-0906">Nuclear pore complex</keyword>
<dbReference type="InterPro" id="IPR037700">
    <property type="entry name" value="NUP88/NUP82"/>
</dbReference>
<dbReference type="PANTHER" id="PTHR13257">
    <property type="entry name" value="NUCLEOPORIN NUP84-RELATED"/>
    <property type="match status" value="1"/>
</dbReference>
<reference evidence="10" key="1">
    <citation type="submission" date="2024-06" db="EMBL/GenBank/DDBJ databases">
        <title>Multi-omics analyses provide insights into the biosynthesis of the anticancer antibiotic pleurotin in Hohenbuehelia grisea.</title>
        <authorList>
            <person name="Weaver J.A."/>
            <person name="Alberti F."/>
        </authorList>
    </citation>
    <scope>NUCLEOTIDE SEQUENCE [LARGE SCALE GENOMIC DNA]</scope>
    <source>
        <strain evidence="10">T-177</strain>
    </source>
</reference>
<sequence>MHNDGDEDWSTVLNNHPIFSLPKSFTGPLAQPLSSLELSTNSLSSFTNVDPQEDGAAPSGRRQVMVLKDADVIVAAGKELRLTSLGDTKLGRSARKTYKTLHTPNVQFEIHQLALNPSGKLLAVAGAFQVAIVVLPRPGVTRLVPEVIDCKSIQIGQFYHASTSSAPIAKIEWHPWGEAGSTLMVMTVDGKLREYDISVDTEEPQQVLSFVPERKFKSYVAEDASEREVVSFTLGKGRADWGPLTVYALMRSGDVYAICPYMPQNASISSSYVHALECFVAAKQEFLAQGTSHSDAESSANSLSTMYDYQQKYISALTKQLPPGTIFPSTSRSVLMHPPKTVQARPLRQGPFLLQPAPRILEGSEGGDATDITYLLFGTEDEDVVKEGEPEHLGVVLVAFQDGKVDVCLDVEKIEARWETKAPSPDLPMLAVYETIDLGIVSSLNTLVSLPNEPSALDLLQGNHIVFSTDPLHDDIVYAYHAFGVHALHLGPILQSLITALRADENDSDDGVSTKSSALETSAGTDVRHILSTFSVERRSSNPVVAVSVPNDVYLTYSIFILTSAMRITTIPLHVRSDSPRPPPKELPAPESNATLNPLVPVDGPPGFVSYLGTESYVPPSILSRPSNGLPSNPHLSLPASNKHDFMLTPDTLRYLGTVVSKFVGQIREVQLAYWAAQTRATLHKREAEHQQQHCTQMLGLLRALREERCKRTADRIDAVREEQKKLLARLDRVLSNMMARASPGLSENERRWFEELKALKQEISGAGRYDEGSLSVRTRQLEKEYARLMPSLKALAEKEKALKNKDVGSNYGLGLSQAFELGERSSAERAKIAKLEEHIQDLASRLDIPLEQPPSL</sequence>
<keyword evidence="5" id="KW-0811">Translocation</keyword>
<proteinExistence type="predicted"/>
<evidence type="ECO:0000313" key="10">
    <source>
        <dbReference type="Proteomes" id="UP001556367"/>
    </source>
</evidence>
<dbReference type="InterPro" id="IPR019321">
    <property type="entry name" value="Nucleoporin_Nup88"/>
</dbReference>
<gene>
    <name evidence="9" type="ORF">HGRIS_009689</name>
</gene>
<name>A0ABR3J3D4_9AGAR</name>
<accession>A0ABR3J3D4</accession>
<keyword evidence="4" id="KW-0653">Protein transport</keyword>
<organism evidence="9 10">
    <name type="scientific">Hohenbuehelia grisea</name>
    <dbReference type="NCBI Taxonomy" id="104357"/>
    <lineage>
        <taxon>Eukaryota</taxon>
        <taxon>Fungi</taxon>
        <taxon>Dikarya</taxon>
        <taxon>Basidiomycota</taxon>
        <taxon>Agaricomycotina</taxon>
        <taxon>Agaricomycetes</taxon>
        <taxon>Agaricomycetidae</taxon>
        <taxon>Agaricales</taxon>
        <taxon>Pleurotineae</taxon>
        <taxon>Pleurotaceae</taxon>
        <taxon>Hohenbuehelia</taxon>
    </lineage>
</organism>
<feature type="region of interest" description="Disordered" evidence="8">
    <location>
        <begin position="575"/>
        <end position="597"/>
    </location>
</feature>
<evidence type="ECO:0000256" key="2">
    <source>
        <dbReference type="ARBA" id="ARBA00022448"/>
    </source>
</evidence>
<comment type="subcellular location">
    <subcellularLocation>
        <location evidence="1">Nucleus</location>
        <location evidence="1">Nuclear pore complex</location>
    </subcellularLocation>
</comment>
<evidence type="ECO:0000256" key="7">
    <source>
        <dbReference type="ARBA" id="ARBA00023242"/>
    </source>
</evidence>
<dbReference type="Pfam" id="PF10168">
    <property type="entry name" value="Nup88"/>
    <property type="match status" value="2"/>
</dbReference>
<keyword evidence="7" id="KW-0539">Nucleus</keyword>
<comment type="caution">
    <text evidence="9">The sequence shown here is derived from an EMBL/GenBank/DDBJ whole genome shotgun (WGS) entry which is preliminary data.</text>
</comment>
<dbReference type="EMBL" id="JASNQZ010000012">
    <property type="protein sequence ID" value="KAL0949645.1"/>
    <property type="molecule type" value="Genomic_DNA"/>
</dbReference>